<dbReference type="Gene3D" id="3.90.1640.30">
    <property type="match status" value="1"/>
</dbReference>
<evidence type="ECO:0000256" key="1">
    <source>
        <dbReference type="SAM" id="Coils"/>
    </source>
</evidence>
<feature type="coiled-coil region" evidence="1">
    <location>
        <begin position="11"/>
        <end position="38"/>
    </location>
</feature>
<evidence type="ECO:0000313" key="5">
    <source>
        <dbReference type="Proteomes" id="UP000178647"/>
    </source>
</evidence>
<dbReference type="SUPFAM" id="SSF64182">
    <property type="entry name" value="DHH phosphoesterases"/>
    <property type="match status" value="1"/>
</dbReference>
<feature type="domain" description="DHHA1" evidence="3">
    <location>
        <begin position="305"/>
        <end position="392"/>
    </location>
</feature>
<organism evidence="4 5">
    <name type="scientific">Candidatus Nealsonbacteria bacterium RIFCSPLOWO2_01_FULL_43_32</name>
    <dbReference type="NCBI Taxonomy" id="1801672"/>
    <lineage>
        <taxon>Bacteria</taxon>
        <taxon>Candidatus Nealsoniibacteriota</taxon>
    </lineage>
</organism>
<reference evidence="4 5" key="1">
    <citation type="journal article" date="2016" name="Nat. Commun.">
        <title>Thousands of microbial genomes shed light on interconnected biogeochemical processes in an aquifer system.</title>
        <authorList>
            <person name="Anantharaman K."/>
            <person name="Brown C.T."/>
            <person name="Hug L.A."/>
            <person name="Sharon I."/>
            <person name="Castelle C.J."/>
            <person name="Probst A.J."/>
            <person name="Thomas B.C."/>
            <person name="Singh A."/>
            <person name="Wilkins M.J."/>
            <person name="Karaoz U."/>
            <person name="Brodie E.L."/>
            <person name="Williams K.H."/>
            <person name="Hubbard S.S."/>
            <person name="Banfield J.F."/>
        </authorList>
    </citation>
    <scope>NUCLEOTIDE SEQUENCE [LARGE SCALE GENOMIC DNA]</scope>
</reference>
<protein>
    <recommendedName>
        <fullName evidence="6">DDH domain-containing protein</fullName>
    </recommendedName>
</protein>
<dbReference type="Pfam" id="PF01368">
    <property type="entry name" value="DHH"/>
    <property type="match status" value="1"/>
</dbReference>
<dbReference type="PANTHER" id="PTHR30255">
    <property type="entry name" value="SINGLE-STRANDED-DNA-SPECIFIC EXONUCLEASE RECJ"/>
    <property type="match status" value="1"/>
</dbReference>
<proteinExistence type="predicted"/>
<dbReference type="GO" id="GO:0003676">
    <property type="term" value="F:nucleic acid binding"/>
    <property type="evidence" value="ECO:0007669"/>
    <property type="project" value="InterPro"/>
</dbReference>
<dbReference type="AlphaFoldDB" id="A0A1G2EGA2"/>
<evidence type="ECO:0000313" key="4">
    <source>
        <dbReference type="EMBL" id="OGZ24819.1"/>
    </source>
</evidence>
<dbReference type="Proteomes" id="UP000178647">
    <property type="component" value="Unassembled WGS sequence"/>
</dbReference>
<dbReference type="Gene3D" id="3.10.310.30">
    <property type="match status" value="1"/>
</dbReference>
<name>A0A1G2EGA2_9BACT</name>
<accession>A0A1G2EGA2</accession>
<dbReference type="EMBL" id="MHMH01000004">
    <property type="protein sequence ID" value="OGZ24819.1"/>
    <property type="molecule type" value="Genomic_DNA"/>
</dbReference>
<sequence length="399" mass="44510">MKSIKKPAFAKAMAGEQIKNLKKAAEKIKRAIKNKEKIILYGDADLDGMASVIILKEAIKNFDVYHQVVHIYFPDRETEDYGLNEDALIYLKKYAPALLVILDCGIGNLKEAKMANKLGFEVIIIDHHVPLKKLPQASIIVNPKQKGDKYPFKEFANAGLVFRLIEVLLKRKLSASLRNNFLELTALATIADMMVQTEDNLEFLGEGLVSLKETVRPGLRVFWQLFGEDSSSQAIAQKIISACHAGGTRNHLNEGYLLLTATSLKEAESAAKDLLEKAALRQAKIKEVTGEIEQRLGEEVIIFEGDEFWPVLMLGPAASRIIQSQKKPVFLYNYKNGYCQGAVRTPPGIDGVKAMAHCSKLLELYGGHPQAAGFKVKEKNLHKFKNCLIKYFAHAKKSK</sequence>
<evidence type="ECO:0000259" key="2">
    <source>
        <dbReference type="Pfam" id="PF01368"/>
    </source>
</evidence>
<comment type="caution">
    <text evidence="4">The sequence shown here is derived from an EMBL/GenBank/DDBJ whole genome shotgun (WGS) entry which is preliminary data.</text>
</comment>
<evidence type="ECO:0000259" key="3">
    <source>
        <dbReference type="Pfam" id="PF02272"/>
    </source>
</evidence>
<dbReference type="InterPro" id="IPR051673">
    <property type="entry name" value="SSDNA_exonuclease_RecJ"/>
</dbReference>
<dbReference type="InterPro" id="IPR003156">
    <property type="entry name" value="DHHA1_dom"/>
</dbReference>
<dbReference type="STRING" id="1801672.A2896_00340"/>
<dbReference type="InterPro" id="IPR001667">
    <property type="entry name" value="DDH_dom"/>
</dbReference>
<dbReference type="GO" id="GO:0004527">
    <property type="term" value="F:exonuclease activity"/>
    <property type="evidence" value="ECO:0007669"/>
    <property type="project" value="UniProtKB-KW"/>
</dbReference>
<dbReference type="InterPro" id="IPR038763">
    <property type="entry name" value="DHH_sf"/>
</dbReference>
<dbReference type="PANTHER" id="PTHR30255:SF2">
    <property type="entry name" value="SINGLE-STRANDED-DNA-SPECIFIC EXONUCLEASE RECJ"/>
    <property type="match status" value="1"/>
</dbReference>
<dbReference type="Pfam" id="PF02272">
    <property type="entry name" value="DHHA1"/>
    <property type="match status" value="1"/>
</dbReference>
<feature type="domain" description="DDH" evidence="2">
    <location>
        <begin position="37"/>
        <end position="189"/>
    </location>
</feature>
<gene>
    <name evidence="4" type="ORF">A2896_00340</name>
</gene>
<keyword evidence="1" id="KW-0175">Coiled coil</keyword>
<evidence type="ECO:0008006" key="6">
    <source>
        <dbReference type="Google" id="ProtNLM"/>
    </source>
</evidence>